<evidence type="ECO:0000259" key="6">
    <source>
        <dbReference type="Pfam" id="PF04357"/>
    </source>
</evidence>
<evidence type="ECO:0000313" key="7">
    <source>
        <dbReference type="EMBL" id="SFK91436.1"/>
    </source>
</evidence>
<evidence type="ECO:0000256" key="3">
    <source>
        <dbReference type="ARBA" id="ARBA00022989"/>
    </source>
</evidence>
<reference evidence="8" key="1">
    <citation type="submission" date="2016-10" db="EMBL/GenBank/DDBJ databases">
        <authorList>
            <person name="Varghese N."/>
            <person name="Submissions S."/>
        </authorList>
    </citation>
    <scope>NUCLEOTIDE SEQUENCE [LARGE SCALE GENOMIC DNA]</scope>
    <source>
        <strain evidence="8">DSM 28453</strain>
    </source>
</reference>
<dbReference type="EMBL" id="FOSZ01000003">
    <property type="protein sequence ID" value="SFK91436.1"/>
    <property type="molecule type" value="Genomic_DNA"/>
</dbReference>
<keyword evidence="5" id="KW-0732">Signal</keyword>
<feature type="chain" id="PRO_5011733551" evidence="5">
    <location>
        <begin position="19"/>
        <end position="1134"/>
    </location>
</feature>
<keyword evidence="3" id="KW-1133">Transmembrane helix</keyword>
<dbReference type="Proteomes" id="UP000198851">
    <property type="component" value="Unassembled WGS sequence"/>
</dbReference>
<feature type="domain" description="Translocation and assembly module TamB C-terminal" evidence="6">
    <location>
        <begin position="797"/>
        <end position="1134"/>
    </location>
</feature>
<evidence type="ECO:0000256" key="4">
    <source>
        <dbReference type="ARBA" id="ARBA00023136"/>
    </source>
</evidence>
<comment type="subcellular location">
    <subcellularLocation>
        <location evidence="1">Membrane</location>
        <topology evidence="1">Single-pass membrane protein</topology>
    </subcellularLocation>
</comment>
<feature type="signal peptide" evidence="5">
    <location>
        <begin position="1"/>
        <end position="18"/>
    </location>
</feature>
<protein>
    <submittedName>
        <fullName evidence="7">Translocation and assembly module TamB</fullName>
    </submittedName>
</protein>
<dbReference type="GO" id="GO:0005886">
    <property type="term" value="C:plasma membrane"/>
    <property type="evidence" value="ECO:0007669"/>
    <property type="project" value="InterPro"/>
</dbReference>
<dbReference type="STRING" id="1280847.SAMN04488036_10394"/>
<dbReference type="GO" id="GO:0097347">
    <property type="term" value="C:TAM protein secretion complex"/>
    <property type="evidence" value="ECO:0007669"/>
    <property type="project" value="TreeGrafter"/>
</dbReference>
<dbReference type="InterPro" id="IPR007452">
    <property type="entry name" value="TamB_C"/>
</dbReference>
<dbReference type="Pfam" id="PF04357">
    <property type="entry name" value="TamB"/>
    <property type="match status" value="1"/>
</dbReference>
<dbReference type="AlphaFoldDB" id="A0A1I4DH40"/>
<evidence type="ECO:0000256" key="5">
    <source>
        <dbReference type="SAM" id="SignalP"/>
    </source>
</evidence>
<name>A0A1I4DH40_9RHOB</name>
<evidence type="ECO:0000256" key="2">
    <source>
        <dbReference type="ARBA" id="ARBA00022692"/>
    </source>
</evidence>
<keyword evidence="8" id="KW-1185">Reference proteome</keyword>
<keyword evidence="4" id="KW-0472">Membrane</keyword>
<organism evidence="7 8">
    <name type="scientific">Shimia haliotis</name>
    <dbReference type="NCBI Taxonomy" id="1280847"/>
    <lineage>
        <taxon>Bacteria</taxon>
        <taxon>Pseudomonadati</taxon>
        <taxon>Pseudomonadota</taxon>
        <taxon>Alphaproteobacteria</taxon>
        <taxon>Rhodobacterales</taxon>
        <taxon>Roseobacteraceae</taxon>
    </lineage>
</organism>
<dbReference type="PANTHER" id="PTHR36985:SF1">
    <property type="entry name" value="TRANSLOCATION AND ASSEMBLY MODULE SUBUNIT TAMB"/>
    <property type="match status" value="1"/>
</dbReference>
<keyword evidence="2" id="KW-0812">Transmembrane</keyword>
<evidence type="ECO:0000313" key="8">
    <source>
        <dbReference type="Proteomes" id="UP000198851"/>
    </source>
</evidence>
<dbReference type="PANTHER" id="PTHR36985">
    <property type="entry name" value="TRANSLOCATION AND ASSEMBLY MODULE SUBUNIT TAMB"/>
    <property type="match status" value="1"/>
</dbReference>
<dbReference type="OrthoDB" id="7784409at2"/>
<accession>A0A1I4DH40</accession>
<sequence length="1134" mass="116945">MRWLAVLLLALMPLSLFAQSDDTPEASEEDKGMLANFIEDSLSGAGRKVEIIGLRGAISSEATLRELRISDDDGVWLSLSGVTLNWNRLAVLAGNFDVNQLKADAIALHRIPKTTPDPQAPKAEATPFSLPELPVSINIADLAATRIDIGEAVLGEPLALSLQAKLILSGGEGEALLNATRLDGPSGHFLVDAAYSNASRELRLDLNASEAAGGIVTTLAGIPGEPAIKMTTLGAGPIDDFSADIRLSSAGQDRLVGQVVLGAEALPDDAAALVRTISADLRGDIAPLFDEEYRRFFGSDIGLTTFARLFPDGSLTLENLALWTASLNLAGDLEIGANGMPQQFGLNLRMRDPQNQRMLLPVGGDPIYLQAANITASFDHETGDRWALSGTVDGLDTAAVGLSRLGLTGAGIINPKSPLRVSADLLLDMAGLRMEDAGLSEAIGTDATFAANLLWNEGADLELSSFELLSGGLVARGGATINGLDESFSVDGAASLLVPDIARFSAIAGRDLGGDLFADIDGEFAAIDGVFDGTLFARTNNLIVGIPQVDALTKGESTLSVSAARTFDGITVREFRLGNDSVQVEAEGALSSTSGDITFAAALTDAALVLPDISGPAKASGRLQLVDGSWKLDASAEAPAETTAKVTATLPPDGGVKADVDLRMGQVEVFVPSLPGVATIAGTVAQSGDLFDVELKGTGPFNSAINGAGMVDPTGNKNDLKLTGSVPLAAANPVLHPNSIQGTAQLDMRLAGPLELGALSGTVSLGDARFALPDLRMAFSEIGGTVRLDNSVAAVDMTTTYSGGGQIAVNGTIGLTPPFNANLPVRLIGITHQEGRLLETSVEGAITLSGPLTGGGTIAGDLVLGKTDVRISEASIGGIGGVPDISHVSEPHSAHSTRLRAGLIKPESSSSNSSPPFNLDLSVRTGDRINVSGLGLDSDFEGALKLGGTTANVIPEGGLELTRGRMNFLGKSLEITEGLIALAGGFDPTVRIVAVSEQKDATISLTVEGGLDDPEIVLSSDPDLPEDEVLSQLLFGRDISSISPLQAIQLATTVAAMSRGGGGGGLFTLTSDGGGAGLTTGGYLGQNLYTEIGVDSSGKSTIDLNLDVNDKVTVKGRVNSENETGIGVFYQRDY</sequence>
<dbReference type="GO" id="GO:0009306">
    <property type="term" value="P:protein secretion"/>
    <property type="evidence" value="ECO:0007669"/>
    <property type="project" value="InterPro"/>
</dbReference>
<gene>
    <name evidence="7" type="ORF">SAMN04488036_10394</name>
</gene>
<evidence type="ECO:0000256" key="1">
    <source>
        <dbReference type="ARBA" id="ARBA00004167"/>
    </source>
</evidence>
<proteinExistence type="predicted"/>